<gene>
    <name evidence="1" type="ORF">BACCIP111883_01820</name>
</gene>
<proteinExistence type="predicted"/>
<reference evidence="1 2" key="1">
    <citation type="submission" date="2021-10" db="EMBL/GenBank/DDBJ databases">
        <authorList>
            <person name="Criscuolo A."/>
        </authorList>
    </citation>
    <scope>NUCLEOTIDE SEQUENCE [LARGE SCALE GENOMIC DNA]</scope>
    <source>
        <strain evidence="2">CIP 111883</strain>
    </source>
</reference>
<dbReference type="RefSeq" id="WP_230500946.1">
    <property type="nucleotide sequence ID" value="NZ_CAKJTJ010000007.1"/>
</dbReference>
<name>A0ABM8YM57_9BACI</name>
<dbReference type="EMBL" id="CAKJTJ010000007">
    <property type="protein sequence ID" value="CAG9621048.1"/>
    <property type="molecule type" value="Genomic_DNA"/>
</dbReference>
<protein>
    <submittedName>
        <fullName evidence="1">Uncharacterized protein</fullName>
    </submittedName>
</protein>
<accession>A0ABM8YM57</accession>
<evidence type="ECO:0000313" key="2">
    <source>
        <dbReference type="Proteomes" id="UP000789833"/>
    </source>
</evidence>
<sequence length="401" mass="47333">MRIDLYFHDYKDKSETNRTIEVLNIFLNQQIVMNNYSSVYNSISFKFLNNPSKKREAKVRLPYGVHPEVEILSTFNENEVLSVETFQHALQMIQEAVVRIPEAPSKEEFDFDVEGLIKDIMVATKNAPSSVEALKYLENNQKKLTLQNRTNFRLRVVENFRKDPRPLDTELIGVRIADDFFYKDEEVGYYKNMLEIIISDVLRRYDILLPRYQEIFLELVGSLEESTEINFQKDDWFQYTPAIFDYEKFKQSSKPEKEQIFIDSLIYGLRYITDFDHLEKEKMESAIGYIQKHKLQTPLIYMTKENEEYEVNIQYKVTSIVGNLIKANYDLYIRQKASGEERVLSLGTFQPFFVPYALGTIRLTKKQVTIKGRSGLRAEIYRMSEKAPSEHKFQFQELFGK</sequence>
<organism evidence="1 2">
    <name type="scientific">Sutcliffiella rhizosphaerae</name>
    <dbReference type="NCBI Taxonomy" id="2880967"/>
    <lineage>
        <taxon>Bacteria</taxon>
        <taxon>Bacillati</taxon>
        <taxon>Bacillota</taxon>
        <taxon>Bacilli</taxon>
        <taxon>Bacillales</taxon>
        <taxon>Bacillaceae</taxon>
        <taxon>Sutcliffiella</taxon>
    </lineage>
</organism>
<keyword evidence="2" id="KW-1185">Reference proteome</keyword>
<dbReference type="Proteomes" id="UP000789833">
    <property type="component" value="Unassembled WGS sequence"/>
</dbReference>
<comment type="caution">
    <text evidence="1">The sequence shown here is derived from an EMBL/GenBank/DDBJ whole genome shotgun (WGS) entry which is preliminary data.</text>
</comment>
<evidence type="ECO:0000313" key="1">
    <source>
        <dbReference type="EMBL" id="CAG9621048.1"/>
    </source>
</evidence>